<dbReference type="CDD" id="cd03046">
    <property type="entry name" value="GST_N_GTT1_like"/>
    <property type="match status" value="1"/>
</dbReference>
<dbReference type="EC" id="2.5.1.18" evidence="1"/>
<proteinExistence type="predicted"/>
<reference evidence="5 6" key="1">
    <citation type="submission" date="2016-08" db="EMBL/GenBank/DDBJ databases">
        <authorList>
            <person name="Seilhamer J.J."/>
        </authorList>
    </citation>
    <scope>NUCLEOTIDE SEQUENCE [LARGE SCALE GENOMIC DNA]</scope>
    <source>
        <strain evidence="5 6">PH27A</strain>
    </source>
</reference>
<dbReference type="STRING" id="197479.BFW38_09240"/>
<dbReference type="Gene3D" id="1.20.1050.10">
    <property type="match status" value="1"/>
</dbReference>
<dbReference type="PANTHER" id="PTHR44051">
    <property type="entry name" value="GLUTATHIONE S-TRANSFERASE-RELATED"/>
    <property type="match status" value="1"/>
</dbReference>
<dbReference type="RefSeq" id="WP_068998139.1">
    <property type="nucleotide sequence ID" value="NZ_MDTQ01000001.1"/>
</dbReference>
<evidence type="ECO:0000256" key="3">
    <source>
        <dbReference type="ARBA" id="ARBA00047960"/>
    </source>
</evidence>
<dbReference type="Proteomes" id="UP000094291">
    <property type="component" value="Unassembled WGS sequence"/>
</dbReference>
<dbReference type="InterPro" id="IPR004045">
    <property type="entry name" value="Glutathione_S-Trfase_N"/>
</dbReference>
<feature type="domain" description="GST N-terminal" evidence="4">
    <location>
        <begin position="1"/>
        <end position="81"/>
    </location>
</feature>
<organism evidence="5 6">
    <name type="scientific">Terasakiispira papahanaumokuakeensis</name>
    <dbReference type="NCBI Taxonomy" id="197479"/>
    <lineage>
        <taxon>Bacteria</taxon>
        <taxon>Pseudomonadati</taxon>
        <taxon>Pseudomonadota</taxon>
        <taxon>Gammaproteobacteria</taxon>
        <taxon>Oceanospirillales</taxon>
        <taxon>Terasakiispira</taxon>
    </lineage>
</organism>
<evidence type="ECO:0000259" key="4">
    <source>
        <dbReference type="PROSITE" id="PS50404"/>
    </source>
</evidence>
<dbReference type="AlphaFoldDB" id="A0A1E2V9K1"/>
<dbReference type="SUPFAM" id="SSF52833">
    <property type="entry name" value="Thioredoxin-like"/>
    <property type="match status" value="1"/>
</dbReference>
<dbReference type="OrthoDB" id="9810080at2"/>
<dbReference type="EMBL" id="MDTQ01000001">
    <property type="protein sequence ID" value="ODC03699.1"/>
    <property type="molecule type" value="Genomic_DNA"/>
</dbReference>
<dbReference type="SFLD" id="SFLDG00358">
    <property type="entry name" value="Main_(cytGST)"/>
    <property type="match status" value="1"/>
</dbReference>
<evidence type="ECO:0000313" key="6">
    <source>
        <dbReference type="Proteomes" id="UP000094291"/>
    </source>
</evidence>
<dbReference type="PROSITE" id="PS50404">
    <property type="entry name" value="GST_NTER"/>
    <property type="match status" value="1"/>
</dbReference>
<keyword evidence="6" id="KW-1185">Reference proteome</keyword>
<name>A0A1E2V9K1_9GAMM</name>
<sequence>MLKVHHLEQSRSHRVLWLLEWLELEYEVVTYPRDAKTMLAPESLRQVHPLGKSPVLEDGDLVIAESGAIVDYVMARYGEHRWVEPTVGSHEWLNQRYWLHYAEGSLMPLLVMTLVFRTVPKKMPWWLKPIAKGICQGVQQQFLQPQIQRHGEFIESHLARFDGQFAAQWPTPADIQMSFAVQAMAARDSRSNAPSIRAFLQKVEADPAWQRVVARVGPLSLLGD</sequence>
<dbReference type="Pfam" id="PF02798">
    <property type="entry name" value="GST_N"/>
    <property type="match status" value="1"/>
</dbReference>
<dbReference type="SFLD" id="SFLDS00019">
    <property type="entry name" value="Glutathione_Transferase_(cytos"/>
    <property type="match status" value="1"/>
</dbReference>
<dbReference type="SUPFAM" id="SSF47616">
    <property type="entry name" value="GST C-terminal domain-like"/>
    <property type="match status" value="1"/>
</dbReference>
<dbReference type="GO" id="GO:0005737">
    <property type="term" value="C:cytoplasm"/>
    <property type="evidence" value="ECO:0007669"/>
    <property type="project" value="UniProtKB-ARBA"/>
</dbReference>
<keyword evidence="2 5" id="KW-0808">Transferase</keyword>
<gene>
    <name evidence="5" type="ORF">BFW38_09240</name>
</gene>
<dbReference type="InterPro" id="IPR040079">
    <property type="entry name" value="Glutathione_S-Trfase"/>
</dbReference>
<dbReference type="PANTHER" id="PTHR44051:SF9">
    <property type="entry name" value="GLUTATHIONE S-TRANSFERASE 1"/>
    <property type="match status" value="1"/>
</dbReference>
<evidence type="ECO:0000256" key="2">
    <source>
        <dbReference type="ARBA" id="ARBA00022679"/>
    </source>
</evidence>
<comment type="catalytic activity">
    <reaction evidence="3">
        <text>RX + glutathione = an S-substituted glutathione + a halide anion + H(+)</text>
        <dbReference type="Rhea" id="RHEA:16437"/>
        <dbReference type="ChEBI" id="CHEBI:15378"/>
        <dbReference type="ChEBI" id="CHEBI:16042"/>
        <dbReference type="ChEBI" id="CHEBI:17792"/>
        <dbReference type="ChEBI" id="CHEBI:57925"/>
        <dbReference type="ChEBI" id="CHEBI:90779"/>
        <dbReference type="EC" id="2.5.1.18"/>
    </reaction>
</comment>
<evidence type="ECO:0000256" key="1">
    <source>
        <dbReference type="ARBA" id="ARBA00012452"/>
    </source>
</evidence>
<dbReference type="GO" id="GO:0004364">
    <property type="term" value="F:glutathione transferase activity"/>
    <property type="evidence" value="ECO:0007669"/>
    <property type="project" value="UniProtKB-EC"/>
</dbReference>
<evidence type="ECO:0000313" key="5">
    <source>
        <dbReference type="EMBL" id="ODC03699.1"/>
    </source>
</evidence>
<dbReference type="InterPro" id="IPR036282">
    <property type="entry name" value="Glutathione-S-Trfase_C_sf"/>
</dbReference>
<dbReference type="FunFam" id="3.40.30.10:FF:000156">
    <property type="entry name" value="Glutathione S-transferase 1"/>
    <property type="match status" value="1"/>
</dbReference>
<dbReference type="Gene3D" id="3.40.30.10">
    <property type="entry name" value="Glutaredoxin"/>
    <property type="match status" value="1"/>
</dbReference>
<accession>A0A1E2V9K1</accession>
<protein>
    <recommendedName>
        <fullName evidence="1">glutathione transferase</fullName>
        <ecNumber evidence="1">2.5.1.18</ecNumber>
    </recommendedName>
</protein>
<dbReference type="SFLD" id="SFLDG01150">
    <property type="entry name" value="Main.1:_Beta-like"/>
    <property type="match status" value="1"/>
</dbReference>
<comment type="caution">
    <text evidence="5">The sequence shown here is derived from an EMBL/GenBank/DDBJ whole genome shotgun (WGS) entry which is preliminary data.</text>
</comment>
<dbReference type="GO" id="GO:0004601">
    <property type="term" value="F:peroxidase activity"/>
    <property type="evidence" value="ECO:0007669"/>
    <property type="project" value="UniProtKB-ARBA"/>
</dbReference>
<dbReference type="InterPro" id="IPR036249">
    <property type="entry name" value="Thioredoxin-like_sf"/>
</dbReference>